<evidence type="ECO:0000313" key="1">
    <source>
        <dbReference type="EMBL" id="BFO18716.1"/>
    </source>
</evidence>
<dbReference type="EMBL" id="AP035768">
    <property type="protein sequence ID" value="BFO18716.1"/>
    <property type="molecule type" value="Genomic_DNA"/>
</dbReference>
<sequence length="113" mass="12002">MHAGRAGEGLVQPDVAAVEHAGAVDDRAAAVGAEVPELRGEDLEDLRAVDADVEGVLGARHHRQQRLVDRDDTQLIGRHRAQDGVDDVALDAHACLTSSGVGCAEHTLWLRSQ</sequence>
<proteinExistence type="predicted"/>
<reference evidence="1" key="1">
    <citation type="submission" date="2024-06" db="EMBL/GenBank/DDBJ databases">
        <authorList>
            <consortium name="consrtm"/>
            <person name="Uemura M."/>
            <person name="Terahara T."/>
        </authorList>
    </citation>
    <scope>NUCLEOTIDE SEQUENCE</scope>
    <source>
        <strain evidence="1">KM77-8</strain>
    </source>
</reference>
<reference evidence="1" key="2">
    <citation type="submission" date="2024-07" db="EMBL/GenBank/DDBJ databases">
        <title>Streptomyces haneummycinica sp. nov., a new antibiotic-producing actinobacterium isolated from marine sediment.</title>
        <authorList>
            <person name="Uemura M."/>
            <person name="Hamada M."/>
            <person name="Hirano S."/>
            <person name="Kobayashi K."/>
            <person name="Ohshiro T."/>
            <person name="Kobayashi T."/>
            <person name="Terahara T."/>
        </authorList>
    </citation>
    <scope>NUCLEOTIDE SEQUENCE</scope>
    <source>
        <strain evidence="1">KM77-8</strain>
    </source>
</reference>
<protein>
    <submittedName>
        <fullName evidence="1">Uncharacterized protein</fullName>
    </submittedName>
</protein>
<name>A0AAT9HMH9_9ACTN</name>
<dbReference type="AlphaFoldDB" id="A0AAT9HMH9"/>
<gene>
    <name evidence="1" type="ORF">SHKM778_51040</name>
</gene>
<accession>A0AAT9HMH9</accession>
<organism evidence="1">
    <name type="scientific">Streptomyces haneummycinicus</name>
    <dbReference type="NCBI Taxonomy" id="3074435"/>
    <lineage>
        <taxon>Bacteria</taxon>
        <taxon>Bacillati</taxon>
        <taxon>Actinomycetota</taxon>
        <taxon>Actinomycetes</taxon>
        <taxon>Kitasatosporales</taxon>
        <taxon>Streptomycetaceae</taxon>
        <taxon>Streptomyces</taxon>
    </lineage>
</organism>